<comment type="caution">
    <text evidence="1">The sequence shown here is derived from an EMBL/GenBank/DDBJ whole genome shotgun (WGS) entry which is preliminary data.</text>
</comment>
<proteinExistence type="predicted"/>
<accession>A0A938BSP3</accession>
<dbReference type="EMBL" id="VGIR01000014">
    <property type="protein sequence ID" value="MBM3330914.1"/>
    <property type="molecule type" value="Genomic_DNA"/>
</dbReference>
<organism evidence="1 2">
    <name type="scientific">candidate division WOR-3 bacterium</name>
    <dbReference type="NCBI Taxonomy" id="2052148"/>
    <lineage>
        <taxon>Bacteria</taxon>
        <taxon>Bacteria division WOR-3</taxon>
    </lineage>
</organism>
<name>A0A938BSP3_UNCW3</name>
<gene>
    <name evidence="1" type="ORF">FJY68_03570</name>
</gene>
<protein>
    <submittedName>
        <fullName evidence="1">Uncharacterized protein</fullName>
    </submittedName>
</protein>
<evidence type="ECO:0000313" key="2">
    <source>
        <dbReference type="Proteomes" id="UP000779900"/>
    </source>
</evidence>
<evidence type="ECO:0000313" key="1">
    <source>
        <dbReference type="EMBL" id="MBM3330914.1"/>
    </source>
</evidence>
<dbReference type="Proteomes" id="UP000779900">
    <property type="component" value="Unassembled WGS sequence"/>
</dbReference>
<sequence>MFSKIDESLDEVRIPYYNPEENRIAWFLPDFVFWLAKGRQYHIVFVDPKGMAHTRTYQKLDGYRHLFEVKDQPRRIAHEGVTATVQAFCYNRDAAQSDELHRRFWVGSVPELLQKVCT</sequence>
<reference evidence="1" key="1">
    <citation type="submission" date="2019-03" db="EMBL/GenBank/DDBJ databases">
        <title>Lake Tanganyika Metagenome-Assembled Genomes (MAGs).</title>
        <authorList>
            <person name="Tran P."/>
        </authorList>
    </citation>
    <scope>NUCLEOTIDE SEQUENCE</scope>
    <source>
        <strain evidence="1">K_DeepCast_150m_m2_040</strain>
    </source>
</reference>
<dbReference type="AlphaFoldDB" id="A0A938BSP3"/>